<gene>
    <name evidence="1" type="ORF">SARC_17151</name>
</gene>
<keyword evidence="2" id="KW-1185">Reference proteome</keyword>
<dbReference type="Proteomes" id="UP000054560">
    <property type="component" value="Unassembled WGS sequence"/>
</dbReference>
<dbReference type="GeneID" id="25917655"/>
<feature type="non-terminal residue" evidence="1">
    <location>
        <position position="1"/>
    </location>
</feature>
<dbReference type="RefSeq" id="XP_014144225.1">
    <property type="nucleotide sequence ID" value="XM_014288750.1"/>
</dbReference>
<proteinExistence type="predicted"/>
<protein>
    <submittedName>
        <fullName evidence="1">Uncharacterized protein</fullName>
    </submittedName>
</protein>
<dbReference type="AlphaFoldDB" id="A0A0L0F2B9"/>
<name>A0A0L0F2B9_9EUKA</name>
<accession>A0A0L0F2B9</accession>
<evidence type="ECO:0000313" key="2">
    <source>
        <dbReference type="Proteomes" id="UP000054560"/>
    </source>
</evidence>
<feature type="non-terminal residue" evidence="1">
    <location>
        <position position="89"/>
    </location>
</feature>
<reference evidence="1 2" key="1">
    <citation type="submission" date="2011-02" db="EMBL/GenBank/DDBJ databases">
        <title>The Genome Sequence of Sphaeroforma arctica JP610.</title>
        <authorList>
            <consortium name="The Broad Institute Genome Sequencing Platform"/>
            <person name="Russ C."/>
            <person name="Cuomo C."/>
            <person name="Young S.K."/>
            <person name="Zeng Q."/>
            <person name="Gargeya S."/>
            <person name="Alvarado L."/>
            <person name="Berlin A."/>
            <person name="Chapman S.B."/>
            <person name="Chen Z."/>
            <person name="Freedman E."/>
            <person name="Gellesch M."/>
            <person name="Goldberg J."/>
            <person name="Griggs A."/>
            <person name="Gujja S."/>
            <person name="Heilman E."/>
            <person name="Heiman D."/>
            <person name="Howarth C."/>
            <person name="Mehta T."/>
            <person name="Neiman D."/>
            <person name="Pearson M."/>
            <person name="Roberts A."/>
            <person name="Saif S."/>
            <person name="Shea T."/>
            <person name="Shenoy N."/>
            <person name="Sisk P."/>
            <person name="Stolte C."/>
            <person name="Sykes S."/>
            <person name="White J."/>
            <person name="Yandava C."/>
            <person name="Burger G."/>
            <person name="Gray M.W."/>
            <person name="Holland P.W.H."/>
            <person name="King N."/>
            <person name="Lang F.B.F."/>
            <person name="Roger A.J."/>
            <person name="Ruiz-Trillo I."/>
            <person name="Haas B."/>
            <person name="Nusbaum C."/>
            <person name="Birren B."/>
        </authorList>
    </citation>
    <scope>NUCLEOTIDE SEQUENCE [LARGE SCALE GENOMIC DNA]</scope>
    <source>
        <strain evidence="1 2">JP610</strain>
    </source>
</reference>
<organism evidence="1 2">
    <name type="scientific">Sphaeroforma arctica JP610</name>
    <dbReference type="NCBI Taxonomy" id="667725"/>
    <lineage>
        <taxon>Eukaryota</taxon>
        <taxon>Ichthyosporea</taxon>
        <taxon>Ichthyophonida</taxon>
        <taxon>Sphaeroforma</taxon>
    </lineage>
</organism>
<sequence>KTRHYRIIQYKRHIKIARPSDSYPHAYAESFTDVEVEEMTFTHMYVSNDYVAELKRWEDPQHTVEHTRVVQLPFVRPNPITIEERKKRK</sequence>
<dbReference type="EMBL" id="KQ251473">
    <property type="protein sequence ID" value="KNC70323.1"/>
    <property type="molecule type" value="Genomic_DNA"/>
</dbReference>
<evidence type="ECO:0000313" key="1">
    <source>
        <dbReference type="EMBL" id="KNC70323.1"/>
    </source>
</evidence>